<dbReference type="AlphaFoldDB" id="A0AA35YY02"/>
<dbReference type="Proteomes" id="UP001177003">
    <property type="component" value="Chromosome 4"/>
</dbReference>
<dbReference type="Pfam" id="PF03108">
    <property type="entry name" value="DBD_Tnp_Mut"/>
    <property type="match status" value="1"/>
</dbReference>
<evidence type="ECO:0000313" key="3">
    <source>
        <dbReference type="EMBL" id="CAI9282255.1"/>
    </source>
</evidence>
<evidence type="ECO:0000259" key="2">
    <source>
        <dbReference type="Pfam" id="PF03108"/>
    </source>
</evidence>
<name>A0AA35YY02_LACSI</name>
<reference evidence="3" key="1">
    <citation type="submission" date="2023-04" db="EMBL/GenBank/DDBJ databases">
        <authorList>
            <person name="Vijverberg K."/>
            <person name="Xiong W."/>
            <person name="Schranz E."/>
        </authorList>
    </citation>
    <scope>NUCLEOTIDE SEQUENCE</scope>
</reference>
<accession>A0AA35YY02</accession>
<sequence>MASSDEGYADPFAGIHEPFAGLTEMDFELHSIYMDHEPEEEFVSSLDKCKDIFLNVLLSDENLRNSSMADEIKAQVYHATDWQSDEDEQEVLKNNYRIHDPTIKWDKMVPKLGDIFESPAQLKFCVTNYAISHGYKIYFEKGDSKRIVATCGNRKEENKCPFKIYVAWMFERQEPVPMPPKKKGRPRKEQFEPNQASCDRSERQEAVSMPPNKKGRPRKKVHSDPNQASVSKYVKSKNDGLDGHIESRGCEEQVKDLFNNEDIDDDSLVDMMCTFEASVSQPKDNYQKSDGFQDAMDVIIQSILHANDEKGVEEVEPDLTKKLDEFEDAMDVILKGNEDDGLINDGVEENEGDGEGDDADEVAGEGDGDGAGEGDGEGDGAGEDDAADMEGNDVDDEGHWQGQQTMNSSLMRHRSTPSSYFSNLINSDMHEDEDADPFFNPRA</sequence>
<evidence type="ECO:0000313" key="4">
    <source>
        <dbReference type="Proteomes" id="UP001177003"/>
    </source>
</evidence>
<feature type="compositionally biased region" description="Acidic residues" evidence="1">
    <location>
        <begin position="339"/>
        <end position="396"/>
    </location>
</feature>
<feature type="compositionally biased region" description="Polar residues" evidence="1">
    <location>
        <begin position="401"/>
        <end position="426"/>
    </location>
</feature>
<feature type="region of interest" description="Disordered" evidence="1">
    <location>
        <begin position="175"/>
        <end position="244"/>
    </location>
</feature>
<evidence type="ECO:0000256" key="1">
    <source>
        <dbReference type="SAM" id="MobiDB-lite"/>
    </source>
</evidence>
<organism evidence="3 4">
    <name type="scientific">Lactuca saligna</name>
    <name type="common">Willowleaf lettuce</name>
    <dbReference type="NCBI Taxonomy" id="75948"/>
    <lineage>
        <taxon>Eukaryota</taxon>
        <taxon>Viridiplantae</taxon>
        <taxon>Streptophyta</taxon>
        <taxon>Embryophyta</taxon>
        <taxon>Tracheophyta</taxon>
        <taxon>Spermatophyta</taxon>
        <taxon>Magnoliopsida</taxon>
        <taxon>eudicotyledons</taxon>
        <taxon>Gunneridae</taxon>
        <taxon>Pentapetalae</taxon>
        <taxon>asterids</taxon>
        <taxon>campanulids</taxon>
        <taxon>Asterales</taxon>
        <taxon>Asteraceae</taxon>
        <taxon>Cichorioideae</taxon>
        <taxon>Cichorieae</taxon>
        <taxon>Lactucinae</taxon>
        <taxon>Lactuca</taxon>
    </lineage>
</organism>
<dbReference type="InterPro" id="IPR004332">
    <property type="entry name" value="Transposase_MuDR"/>
</dbReference>
<keyword evidence="4" id="KW-1185">Reference proteome</keyword>
<feature type="domain" description="Transposase MuDR plant" evidence="2">
    <location>
        <begin position="112"/>
        <end position="166"/>
    </location>
</feature>
<feature type="region of interest" description="Disordered" evidence="1">
    <location>
        <begin position="335"/>
        <end position="443"/>
    </location>
</feature>
<gene>
    <name evidence="3" type="ORF">LSALG_LOCUS21903</name>
</gene>
<dbReference type="EMBL" id="OX465080">
    <property type="protein sequence ID" value="CAI9282255.1"/>
    <property type="molecule type" value="Genomic_DNA"/>
</dbReference>
<protein>
    <recommendedName>
        <fullName evidence="2">Transposase MuDR plant domain-containing protein</fullName>
    </recommendedName>
</protein>
<proteinExistence type="predicted"/>